<protein>
    <submittedName>
        <fullName evidence="3">Uncharacterized protein</fullName>
    </submittedName>
</protein>
<evidence type="ECO:0000313" key="3">
    <source>
        <dbReference type="EMBL" id="RWZ78198.1"/>
    </source>
</evidence>
<sequence length="433" mass="45739">MLRTNRLVPLIGLTLVATFTLAACSLKLGGGSSEPSTVASSSASAPSSSTPTTQTVSNKQPTVKDAEKTATLDERLWGHLTWKYPTRYTNLVTEYYGTDGVQKLKKDTFPVFVVGSNEPGKVWTDAVRPPLVPTSMEYVYANILSEPDYGAQVGSGLAQSTIMGGKSLLELNPWLREFNDPAGINDWAQAAMDGSSAEQLVAAKKLVLVVMLLEQLRDEKIETRATSLNYRLVVGEAGSAMTVNPNNPDAVKEFELSPVQYVGKFVTVQLTYKGQTGCWLKVGFNTGDGRFAGFACETPKPPTPPVTPPTGCVTNCGSPTPRCTSNCGETPGCKSNCTPVCPSTKCLTPKDPKNDVTPPQGTTLLGRDQLQPTAPTPKPKPLDPTTPVTADPGPLVPVQGAKPAPPAPPAPSIPAPQQPTPTAPGTPIKDPDS</sequence>
<dbReference type="EMBL" id="SCKX01000001">
    <property type="protein sequence ID" value="RWZ78198.1"/>
    <property type="molecule type" value="Genomic_DNA"/>
</dbReference>
<comment type="caution">
    <text evidence="3">The sequence shown here is derived from an EMBL/GenBank/DDBJ whole genome shotgun (WGS) entry which is preliminary data.</text>
</comment>
<dbReference type="Proteomes" id="UP000289257">
    <property type="component" value="Unassembled WGS sequence"/>
</dbReference>
<keyword evidence="4" id="KW-1185">Reference proteome</keyword>
<feature type="region of interest" description="Disordered" evidence="1">
    <location>
        <begin position="348"/>
        <end position="433"/>
    </location>
</feature>
<reference evidence="3" key="1">
    <citation type="submission" date="2019-01" db="EMBL/GenBank/DDBJ databases">
        <title>Genomic signatures and co-occurrence patterns of the ultra-small Saccharimodia (Patescibacteria phylum) suggest a symbiotic lifestyle.</title>
        <authorList>
            <person name="Lemos L."/>
            <person name="Medeiros J."/>
            <person name="Andreote F."/>
            <person name="Fernandes G."/>
            <person name="Varani A."/>
            <person name="Oliveira G."/>
            <person name="Pylro V."/>
        </authorList>
    </citation>
    <scope>NUCLEOTIDE SEQUENCE [LARGE SCALE GENOMIC DNA]</scope>
    <source>
        <strain evidence="3">AMD02</strain>
    </source>
</reference>
<gene>
    <name evidence="3" type="ORF">EOT05_00295</name>
</gene>
<feature type="chain" id="PRO_5020551489" evidence="2">
    <location>
        <begin position="23"/>
        <end position="433"/>
    </location>
</feature>
<feature type="region of interest" description="Disordered" evidence="1">
    <location>
        <begin position="35"/>
        <end position="67"/>
    </location>
</feature>
<feature type="compositionally biased region" description="Pro residues" evidence="1">
    <location>
        <begin position="374"/>
        <end position="384"/>
    </location>
</feature>
<keyword evidence="2" id="KW-0732">Signal</keyword>
<evidence type="ECO:0000313" key="4">
    <source>
        <dbReference type="Proteomes" id="UP000289257"/>
    </source>
</evidence>
<dbReference type="PROSITE" id="PS51257">
    <property type="entry name" value="PROKAR_LIPOPROTEIN"/>
    <property type="match status" value="1"/>
</dbReference>
<proteinExistence type="predicted"/>
<feature type="compositionally biased region" description="Pro residues" evidence="1">
    <location>
        <begin position="403"/>
        <end position="424"/>
    </location>
</feature>
<evidence type="ECO:0000256" key="2">
    <source>
        <dbReference type="SAM" id="SignalP"/>
    </source>
</evidence>
<organism evidence="3 4">
    <name type="scientific">Candidatus Microsaccharimonas sossegonensis</name>
    <dbReference type="NCBI Taxonomy" id="2506948"/>
    <lineage>
        <taxon>Bacteria</taxon>
        <taxon>Candidatus Saccharimonadota</taxon>
        <taxon>Candidatus Saccharimonadia</taxon>
        <taxon>Candidatus Saccharimonadales</taxon>
        <taxon>Candidatus Saccharimonadaceae</taxon>
        <taxon>Candidatus Microsaccharimonas</taxon>
    </lineage>
</organism>
<feature type="compositionally biased region" description="Low complexity" evidence="1">
    <location>
        <begin position="35"/>
        <end position="57"/>
    </location>
</feature>
<accession>A0A4Q0AHY2</accession>
<dbReference type="AlphaFoldDB" id="A0A4Q0AHY2"/>
<feature type="signal peptide" evidence="2">
    <location>
        <begin position="1"/>
        <end position="22"/>
    </location>
</feature>
<evidence type="ECO:0000256" key="1">
    <source>
        <dbReference type="SAM" id="MobiDB-lite"/>
    </source>
</evidence>
<name>A0A4Q0AHY2_9BACT</name>